<evidence type="ECO:0000313" key="2">
    <source>
        <dbReference type="EMBL" id="CAL1530235.1"/>
    </source>
</evidence>
<accession>A0AAV2HAH8</accession>
<feature type="region of interest" description="Disordered" evidence="1">
    <location>
        <begin position="75"/>
        <end position="108"/>
    </location>
</feature>
<dbReference type="EMBL" id="CAXITT010000065">
    <property type="protein sequence ID" value="CAL1530235.1"/>
    <property type="molecule type" value="Genomic_DNA"/>
</dbReference>
<evidence type="ECO:0000256" key="1">
    <source>
        <dbReference type="SAM" id="MobiDB-lite"/>
    </source>
</evidence>
<dbReference type="Proteomes" id="UP001497497">
    <property type="component" value="Unassembled WGS sequence"/>
</dbReference>
<dbReference type="AlphaFoldDB" id="A0AAV2HAH8"/>
<sequence length="124" mass="14280">MMEQQIIDTEHFKSRVNMMEQQIIDTEHFKSRVSMLERLVHRMSEANSELRIQNTFKTKTAAPMSTMKFPKELHRFPDFTGTTNQPASRGGGLSRAKRDASEQRNGPVKGVMRSILNCYCKTKS</sequence>
<proteinExistence type="predicted"/>
<evidence type="ECO:0000313" key="3">
    <source>
        <dbReference type="Proteomes" id="UP001497497"/>
    </source>
</evidence>
<name>A0AAV2HAH8_LYMST</name>
<protein>
    <submittedName>
        <fullName evidence="2">Uncharacterized protein</fullName>
    </submittedName>
</protein>
<keyword evidence="3" id="KW-1185">Reference proteome</keyword>
<reference evidence="2 3" key="1">
    <citation type="submission" date="2024-04" db="EMBL/GenBank/DDBJ databases">
        <authorList>
            <consortium name="Genoscope - CEA"/>
            <person name="William W."/>
        </authorList>
    </citation>
    <scope>NUCLEOTIDE SEQUENCE [LARGE SCALE GENOMIC DNA]</scope>
</reference>
<comment type="caution">
    <text evidence="2">The sequence shown here is derived from an EMBL/GenBank/DDBJ whole genome shotgun (WGS) entry which is preliminary data.</text>
</comment>
<feature type="non-terminal residue" evidence="2">
    <location>
        <position position="124"/>
    </location>
</feature>
<organism evidence="2 3">
    <name type="scientific">Lymnaea stagnalis</name>
    <name type="common">Great pond snail</name>
    <name type="synonym">Helix stagnalis</name>
    <dbReference type="NCBI Taxonomy" id="6523"/>
    <lineage>
        <taxon>Eukaryota</taxon>
        <taxon>Metazoa</taxon>
        <taxon>Spiralia</taxon>
        <taxon>Lophotrochozoa</taxon>
        <taxon>Mollusca</taxon>
        <taxon>Gastropoda</taxon>
        <taxon>Heterobranchia</taxon>
        <taxon>Euthyneura</taxon>
        <taxon>Panpulmonata</taxon>
        <taxon>Hygrophila</taxon>
        <taxon>Lymnaeoidea</taxon>
        <taxon>Lymnaeidae</taxon>
        <taxon>Lymnaea</taxon>
    </lineage>
</organism>
<gene>
    <name evidence="2" type="ORF">GSLYS_00004368001</name>
</gene>